<dbReference type="Proteomes" id="UP001603978">
    <property type="component" value="Unassembled WGS sequence"/>
</dbReference>
<sequence length="189" mass="20490">MEFPLLVLVLGPVLLAEALLARYEVMAYTAGWRTPTTELPHGMPYARGADPDRPPDAFLVYLDGIGKRRFTDTRDGGQLVKALIAEAPELRVLGQVQPYSPLADPLVNRPHQPTPLPGQGPQDRGRHLIPPLLGAVRDLGPAGRAPVRGHLRVGIAPVRRPVDLPVHAAAVAAQAGRVLHAGRQSRRRR</sequence>
<reference evidence="1 2" key="1">
    <citation type="submission" date="2024-10" db="EMBL/GenBank/DDBJ databases">
        <authorList>
            <person name="Topkara A.R."/>
            <person name="Saygin H."/>
        </authorList>
    </citation>
    <scope>NUCLEOTIDE SEQUENCE [LARGE SCALE GENOMIC DNA]</scope>
    <source>
        <strain evidence="1 2">M3C6</strain>
    </source>
</reference>
<evidence type="ECO:0000313" key="2">
    <source>
        <dbReference type="Proteomes" id="UP001603978"/>
    </source>
</evidence>
<comment type="caution">
    <text evidence="1">The sequence shown here is derived from an EMBL/GenBank/DDBJ whole genome shotgun (WGS) entry which is preliminary data.</text>
</comment>
<gene>
    <name evidence="1" type="ORF">ACFLIM_49215</name>
</gene>
<proteinExistence type="predicted"/>
<protein>
    <submittedName>
        <fullName evidence="1">Uncharacterized protein</fullName>
    </submittedName>
</protein>
<organism evidence="1 2">
    <name type="scientific">Nonomuraea marmarensis</name>
    <dbReference type="NCBI Taxonomy" id="3351344"/>
    <lineage>
        <taxon>Bacteria</taxon>
        <taxon>Bacillati</taxon>
        <taxon>Actinomycetota</taxon>
        <taxon>Actinomycetes</taxon>
        <taxon>Streptosporangiales</taxon>
        <taxon>Streptosporangiaceae</taxon>
        <taxon>Nonomuraea</taxon>
    </lineage>
</organism>
<accession>A0ABW7AXS2</accession>
<dbReference type="EMBL" id="JBICRM010000073">
    <property type="protein sequence ID" value="MFG1711161.1"/>
    <property type="molecule type" value="Genomic_DNA"/>
</dbReference>
<keyword evidence="2" id="KW-1185">Reference proteome</keyword>
<name>A0ABW7AXS2_9ACTN</name>
<evidence type="ECO:0000313" key="1">
    <source>
        <dbReference type="EMBL" id="MFG1711161.1"/>
    </source>
</evidence>